<name>A0A449B9J1_9BACT</name>
<keyword evidence="1" id="KW-0472">Membrane</keyword>
<evidence type="ECO:0000256" key="1">
    <source>
        <dbReference type="SAM" id="Phobius"/>
    </source>
</evidence>
<accession>A0A449B9J1</accession>
<proteinExistence type="predicted"/>
<dbReference type="Proteomes" id="UP000290876">
    <property type="component" value="Chromosome"/>
</dbReference>
<gene>
    <name evidence="2" type="ORF">NCTC10184_00064</name>
</gene>
<dbReference type="RefSeq" id="WP_129622712.1">
    <property type="nucleotide sequence ID" value="NZ_LR215043.1"/>
</dbReference>
<dbReference type="NCBIfam" id="NF045955">
    <property type="entry name" value="MHO_4530_fam"/>
    <property type="match status" value="1"/>
</dbReference>
<feature type="transmembrane region" description="Helical" evidence="1">
    <location>
        <begin position="6"/>
        <end position="26"/>
    </location>
</feature>
<protein>
    <submittedName>
        <fullName evidence="2">Uncharacterized protein</fullName>
    </submittedName>
</protein>
<organism evidence="2 3">
    <name type="scientific">Mycoplasmopsis columbinasalis</name>
    <dbReference type="NCBI Taxonomy" id="114880"/>
    <lineage>
        <taxon>Bacteria</taxon>
        <taxon>Bacillati</taxon>
        <taxon>Mycoplasmatota</taxon>
        <taxon>Mycoplasmoidales</taxon>
        <taxon>Metamycoplasmataceae</taxon>
        <taxon>Mycoplasmopsis</taxon>
    </lineage>
</organism>
<dbReference type="AlphaFoldDB" id="A0A449B9J1"/>
<dbReference type="EMBL" id="LR215043">
    <property type="protein sequence ID" value="VEU77850.1"/>
    <property type="molecule type" value="Genomic_DNA"/>
</dbReference>
<evidence type="ECO:0000313" key="2">
    <source>
        <dbReference type="EMBL" id="VEU77850.1"/>
    </source>
</evidence>
<dbReference type="KEGG" id="mcob:NCTC10184_00064"/>
<keyword evidence="1" id="KW-1133">Transmembrane helix</keyword>
<keyword evidence="1" id="KW-0812">Transmembrane</keyword>
<dbReference type="OrthoDB" id="401165at2"/>
<evidence type="ECO:0000313" key="3">
    <source>
        <dbReference type="Proteomes" id="UP000290876"/>
    </source>
</evidence>
<sequence length="540" mass="63756">MNFILSISFFIIVLVVSVAILITYAVKHFYFDAKKFNHAFQTTGLIIFKIDEKRQTIARVSDNTLSKFSPFDYGSKLLFKQYSYKDFNEFLEAFEYETANKIRTYLRTKDKHNETLTIEAKFKPEFSFSNLRQKDLKLLNIKQITGTYKINLASIAQDNGYFYCSFSWKINFPLNQKIKLYKLSNIENNIDLIDKKFYFIGAFAVKNRFNFGEDIEQILQNIVKILGLSRQLGFFWFKNGVLYFLVLKNTAFGVNLLTKKVKKNLDNLVLENNLYSYWNNFGFFAINGKKDINPKEIMTKANFLLFDQTNKNKVWLLEQQSTQFENFKSTLSDYEQKNEYENFQKETIDVIDITQNNQKIYELAQIRVPGFEKKQSDFLNAWTINNVRYGLKQNRFLIENHTNNFHQLVLLSEYDFCQNYNNYYKNRNLTLILKQLNTTFNAHLILNELEQTKNTTKVGIYIDHFSDETMRLINSNKIQTLIICKDFLNKLSSDSKLNLCLMNLVEAAKNNQIEIIYENPPQNLSKTIVQKLEIAYVYQT</sequence>
<reference evidence="2 3" key="1">
    <citation type="submission" date="2019-01" db="EMBL/GenBank/DDBJ databases">
        <authorList>
            <consortium name="Pathogen Informatics"/>
        </authorList>
    </citation>
    <scope>NUCLEOTIDE SEQUENCE [LARGE SCALE GENOMIC DNA]</scope>
    <source>
        <strain evidence="2 3">NCTC10184</strain>
    </source>
</reference>
<keyword evidence="3" id="KW-1185">Reference proteome</keyword>